<comment type="caution">
    <text evidence="2">The sequence shown here is derived from an EMBL/GenBank/DDBJ whole genome shotgun (WGS) entry which is preliminary data.</text>
</comment>
<dbReference type="EMBL" id="JABWDY010015555">
    <property type="protein sequence ID" value="KAF5196765.1"/>
    <property type="molecule type" value="Genomic_DNA"/>
</dbReference>
<name>A0A7J6WJW9_THATH</name>
<dbReference type="AlphaFoldDB" id="A0A7J6WJW9"/>
<evidence type="ECO:0000256" key="1">
    <source>
        <dbReference type="SAM" id="MobiDB-lite"/>
    </source>
</evidence>
<feature type="region of interest" description="Disordered" evidence="1">
    <location>
        <begin position="65"/>
        <end position="183"/>
    </location>
</feature>
<gene>
    <name evidence="2" type="ORF">FRX31_013648</name>
</gene>
<evidence type="ECO:0000313" key="3">
    <source>
        <dbReference type="Proteomes" id="UP000554482"/>
    </source>
</evidence>
<feature type="compositionally biased region" description="Basic and acidic residues" evidence="1">
    <location>
        <begin position="162"/>
        <end position="173"/>
    </location>
</feature>
<keyword evidence="3" id="KW-1185">Reference proteome</keyword>
<evidence type="ECO:0000313" key="2">
    <source>
        <dbReference type="EMBL" id="KAF5196765.1"/>
    </source>
</evidence>
<accession>A0A7J6WJW9</accession>
<dbReference type="Proteomes" id="UP000554482">
    <property type="component" value="Unassembled WGS sequence"/>
</dbReference>
<feature type="compositionally biased region" description="Low complexity" evidence="1">
    <location>
        <begin position="150"/>
        <end position="161"/>
    </location>
</feature>
<organism evidence="2 3">
    <name type="scientific">Thalictrum thalictroides</name>
    <name type="common">Rue-anemone</name>
    <name type="synonym">Anemone thalictroides</name>
    <dbReference type="NCBI Taxonomy" id="46969"/>
    <lineage>
        <taxon>Eukaryota</taxon>
        <taxon>Viridiplantae</taxon>
        <taxon>Streptophyta</taxon>
        <taxon>Embryophyta</taxon>
        <taxon>Tracheophyta</taxon>
        <taxon>Spermatophyta</taxon>
        <taxon>Magnoliopsida</taxon>
        <taxon>Ranunculales</taxon>
        <taxon>Ranunculaceae</taxon>
        <taxon>Thalictroideae</taxon>
        <taxon>Thalictrum</taxon>
    </lineage>
</organism>
<protein>
    <submittedName>
        <fullName evidence="2">Uncharacterized protein</fullName>
    </submittedName>
</protein>
<reference evidence="2 3" key="1">
    <citation type="submission" date="2020-06" db="EMBL/GenBank/DDBJ databases">
        <title>Transcriptomic and genomic resources for Thalictrum thalictroides and T. hernandezii: Facilitating candidate gene discovery in an emerging model plant lineage.</title>
        <authorList>
            <person name="Arias T."/>
            <person name="Riano-Pachon D.M."/>
            <person name="Di Stilio V.S."/>
        </authorList>
    </citation>
    <scope>NUCLEOTIDE SEQUENCE [LARGE SCALE GENOMIC DNA]</scope>
    <source>
        <strain evidence="3">cv. WT478/WT964</strain>
        <tissue evidence="2">Leaves</tissue>
    </source>
</reference>
<sequence length="193" mass="21340">MDPEAPTAFREQYFGKRKNTKEYHIAEAIERARIDSESGDDKHCLNRLLLVLILKLVAQKGVFFSSSQQRSTPQPKPKGMSSPWKKTELPKKVKPILTKPKPALAKRKATTDAITPTASKAKKAKTNAPTPRTTSAAKKGKIQSNKVLPKKLSSPSTPRTPTSDKKGKGKEKMLGSPLSTRSSERLKCKCYIL</sequence>
<proteinExistence type="predicted"/>